<dbReference type="HOGENOM" id="CLU_822466_0_0_1"/>
<evidence type="ECO:0000313" key="4">
    <source>
        <dbReference type="Proteomes" id="UP000009168"/>
    </source>
</evidence>
<dbReference type="Pfam" id="PF08609">
    <property type="entry name" value="Fes1"/>
    <property type="match status" value="1"/>
</dbReference>
<dbReference type="RefSeq" id="XP_001024118.1">
    <property type="nucleotide sequence ID" value="XM_001024118.1"/>
</dbReference>
<dbReference type="OMA" id="RANDFCK"/>
<name>I7MM32_TETTS</name>
<dbReference type="GO" id="GO:0000774">
    <property type="term" value="F:adenyl-nucleotide exchange factor activity"/>
    <property type="evidence" value="ECO:0007669"/>
    <property type="project" value="TreeGrafter"/>
</dbReference>
<dbReference type="KEGG" id="tet:TTHERM_00455120"/>
<dbReference type="InterPro" id="IPR013918">
    <property type="entry name" value="Nucleotide_exch_fac_Fes1"/>
</dbReference>
<dbReference type="InParanoid" id="I7MM32"/>
<dbReference type="SUPFAM" id="SSF48371">
    <property type="entry name" value="ARM repeat"/>
    <property type="match status" value="1"/>
</dbReference>
<dbReference type="PANTHER" id="PTHR19316">
    <property type="entry name" value="PROTEIN FOLDING REGULATOR"/>
    <property type="match status" value="1"/>
</dbReference>
<dbReference type="InterPro" id="IPR050693">
    <property type="entry name" value="Hsp70_NEF-Inhibitors"/>
</dbReference>
<dbReference type="GeneID" id="7841004"/>
<accession>I7MM32</accession>
<reference evidence="4" key="1">
    <citation type="journal article" date="2006" name="PLoS Biol.">
        <title>Macronuclear genome sequence of the ciliate Tetrahymena thermophila, a model eukaryote.</title>
        <authorList>
            <person name="Eisen J.A."/>
            <person name="Coyne R.S."/>
            <person name="Wu M."/>
            <person name="Wu D."/>
            <person name="Thiagarajan M."/>
            <person name="Wortman J.R."/>
            <person name="Badger J.H."/>
            <person name="Ren Q."/>
            <person name="Amedeo P."/>
            <person name="Jones K.M."/>
            <person name="Tallon L.J."/>
            <person name="Delcher A.L."/>
            <person name="Salzberg S.L."/>
            <person name="Silva J.C."/>
            <person name="Haas B.J."/>
            <person name="Majoros W.H."/>
            <person name="Farzad M."/>
            <person name="Carlton J.M."/>
            <person name="Smith R.K. Jr."/>
            <person name="Garg J."/>
            <person name="Pearlman R.E."/>
            <person name="Karrer K.M."/>
            <person name="Sun L."/>
            <person name="Manning G."/>
            <person name="Elde N.C."/>
            <person name="Turkewitz A.P."/>
            <person name="Asai D.J."/>
            <person name="Wilkes D.E."/>
            <person name="Wang Y."/>
            <person name="Cai H."/>
            <person name="Collins K."/>
            <person name="Stewart B.A."/>
            <person name="Lee S.R."/>
            <person name="Wilamowska K."/>
            <person name="Weinberg Z."/>
            <person name="Ruzzo W.L."/>
            <person name="Wloga D."/>
            <person name="Gaertig J."/>
            <person name="Frankel J."/>
            <person name="Tsao C.-C."/>
            <person name="Gorovsky M.A."/>
            <person name="Keeling P.J."/>
            <person name="Waller R.F."/>
            <person name="Patron N.J."/>
            <person name="Cherry J.M."/>
            <person name="Stover N.A."/>
            <person name="Krieger C.J."/>
            <person name="del Toro C."/>
            <person name="Ryder H.F."/>
            <person name="Williamson S.C."/>
            <person name="Barbeau R.A."/>
            <person name="Hamilton E.P."/>
            <person name="Orias E."/>
        </authorList>
    </citation>
    <scope>NUCLEOTIDE SEQUENCE [LARGE SCALE GENOMIC DNA]</scope>
    <source>
        <strain evidence="4">SB210</strain>
    </source>
</reference>
<keyword evidence="4" id="KW-1185">Reference proteome</keyword>
<dbReference type="InterPro" id="IPR011989">
    <property type="entry name" value="ARM-like"/>
</dbReference>
<proteinExistence type="predicted"/>
<dbReference type="OrthoDB" id="10250458at2759"/>
<keyword evidence="1" id="KW-0677">Repeat</keyword>
<dbReference type="Proteomes" id="UP000009168">
    <property type="component" value="Unassembled WGS sequence"/>
</dbReference>
<dbReference type="PANTHER" id="PTHR19316:SF18">
    <property type="entry name" value="HSP70-BINDING PROTEIN 1"/>
    <property type="match status" value="1"/>
</dbReference>
<dbReference type="eggNOG" id="KOG2160">
    <property type="taxonomic scope" value="Eukaryota"/>
</dbReference>
<gene>
    <name evidence="3" type="ORF">TTHERM_00455120</name>
</gene>
<evidence type="ECO:0000256" key="1">
    <source>
        <dbReference type="ARBA" id="ARBA00022737"/>
    </source>
</evidence>
<dbReference type="EMBL" id="GG662464">
    <property type="protein sequence ID" value="EAS03873.1"/>
    <property type="molecule type" value="Genomic_DNA"/>
</dbReference>
<evidence type="ECO:0000259" key="2">
    <source>
        <dbReference type="Pfam" id="PF08609"/>
    </source>
</evidence>
<dbReference type="STRING" id="312017.I7MM32"/>
<feature type="domain" description="Nucleotide exchange factor Fes1" evidence="2">
    <location>
        <begin position="5"/>
        <end position="90"/>
    </location>
</feature>
<dbReference type="GO" id="GO:0005783">
    <property type="term" value="C:endoplasmic reticulum"/>
    <property type="evidence" value="ECO:0007669"/>
    <property type="project" value="TreeGrafter"/>
</dbReference>
<dbReference type="InterPro" id="IPR016024">
    <property type="entry name" value="ARM-type_fold"/>
</dbReference>
<organism evidence="3 4">
    <name type="scientific">Tetrahymena thermophila (strain SB210)</name>
    <dbReference type="NCBI Taxonomy" id="312017"/>
    <lineage>
        <taxon>Eukaryota</taxon>
        <taxon>Sar</taxon>
        <taxon>Alveolata</taxon>
        <taxon>Ciliophora</taxon>
        <taxon>Intramacronucleata</taxon>
        <taxon>Oligohymenophorea</taxon>
        <taxon>Hymenostomatida</taxon>
        <taxon>Tetrahymenina</taxon>
        <taxon>Tetrahymenidae</taxon>
        <taxon>Tetrahymena</taxon>
    </lineage>
</organism>
<dbReference type="Gene3D" id="1.25.10.10">
    <property type="entry name" value="Leucine-rich Repeat Variant"/>
    <property type="match status" value="1"/>
</dbReference>
<protein>
    <recommendedName>
        <fullName evidence="2">Nucleotide exchange factor Fes1 domain-containing protein</fullName>
    </recommendedName>
</protein>
<evidence type="ECO:0000313" key="3">
    <source>
        <dbReference type="EMBL" id="EAS03873.1"/>
    </source>
</evidence>
<dbReference type="AlphaFoldDB" id="I7MM32"/>
<sequence length="372" mass="43642">MLDWKGLLKWSVTHSDGTQKKDLKPMDEETKNWLMEALAEHALQDVKRMQEILSKVHEDDKGTQEDENEKIALLEELEDIVDNLDMADSLYHIGGLVELIRQAKQSKYPRVQHISLSIFITCNQNNPHIQQWSIVEGAFQFLNLILNSDNMKTKEWALAAISSLIRGENLQSKRDFIEIEGVQFNLEILKDKTGKYSDKMKAKALTMLKDLVFYDHRLHFTYNNLDKFSNTNAKVVNGKPSQLIKTNNSEKNNKVSYDQNEELKQENEKPENAKYKDSVKKYLIEQNFINDFFFYLDTLENNLLDSRVCYLDILKHILEFSPELQTQFKNEKLQILKQKMLSVMKHNSKNENLNEFEISQYKDVLVQLEKKQ</sequence>